<dbReference type="InterPro" id="IPR029045">
    <property type="entry name" value="ClpP/crotonase-like_dom_sf"/>
</dbReference>
<dbReference type="Pfam" id="PF00378">
    <property type="entry name" value="ECH_1"/>
    <property type="match status" value="1"/>
</dbReference>
<comment type="similarity">
    <text evidence="1 2">Belongs to the enoyl-CoA hydratase/isomerase family.</text>
</comment>
<dbReference type="Gene3D" id="3.90.226.10">
    <property type="entry name" value="2-enoyl-CoA Hydratase, Chain A, domain 1"/>
    <property type="match status" value="1"/>
</dbReference>
<organism evidence="3 4">
    <name type="scientific">Anaeromyxobacter oryzae</name>
    <dbReference type="NCBI Taxonomy" id="2918170"/>
    <lineage>
        <taxon>Bacteria</taxon>
        <taxon>Pseudomonadati</taxon>
        <taxon>Myxococcota</taxon>
        <taxon>Myxococcia</taxon>
        <taxon>Myxococcales</taxon>
        <taxon>Cystobacterineae</taxon>
        <taxon>Anaeromyxobacteraceae</taxon>
        <taxon>Anaeromyxobacter</taxon>
    </lineage>
</organism>
<keyword evidence="4" id="KW-1185">Reference proteome</keyword>
<dbReference type="EMBL" id="AP025591">
    <property type="protein sequence ID" value="BDG02423.1"/>
    <property type="molecule type" value="Genomic_DNA"/>
</dbReference>
<accession>A0ABM7WSF6</accession>
<dbReference type="PANTHER" id="PTHR42964">
    <property type="entry name" value="ENOYL-COA HYDRATASE"/>
    <property type="match status" value="1"/>
</dbReference>
<dbReference type="PANTHER" id="PTHR42964:SF1">
    <property type="entry name" value="POLYKETIDE BIOSYNTHESIS ENOYL-COA HYDRATASE PKSH-RELATED"/>
    <property type="match status" value="1"/>
</dbReference>
<reference evidence="4" key="1">
    <citation type="journal article" date="2022" name="Int. J. Syst. Evol. Microbiol.">
        <title>Anaeromyxobacter oryzae sp. nov., Anaeromyxobacter diazotrophicus sp. nov. and Anaeromyxobacter paludicola sp. nov., isolated from paddy soils.</title>
        <authorList>
            <person name="Itoh H."/>
            <person name="Xu Z."/>
            <person name="Mise K."/>
            <person name="Masuda Y."/>
            <person name="Ushijima N."/>
            <person name="Hayakawa C."/>
            <person name="Shiratori Y."/>
            <person name="Senoo K."/>
        </authorList>
    </citation>
    <scope>NUCLEOTIDE SEQUENCE [LARGE SCALE GENOMIC DNA]</scope>
    <source>
        <strain evidence="4">Red232</strain>
    </source>
</reference>
<evidence type="ECO:0000313" key="4">
    <source>
        <dbReference type="Proteomes" id="UP001162891"/>
    </source>
</evidence>
<dbReference type="CDD" id="cd06558">
    <property type="entry name" value="crotonase-like"/>
    <property type="match status" value="1"/>
</dbReference>
<protein>
    <submittedName>
        <fullName evidence="3">Enoyl-CoA hydratase</fullName>
    </submittedName>
</protein>
<dbReference type="PROSITE" id="PS00166">
    <property type="entry name" value="ENOYL_COA_HYDRATASE"/>
    <property type="match status" value="1"/>
</dbReference>
<gene>
    <name evidence="3" type="ORF">AMOR_14190</name>
</gene>
<sequence length="256" mass="26968">MADEVRYEVRGAAAWLTIDREARRNALGPATLEALLSHLDRAEADAAVRVVCVTGAGEQAFSSGADLAAAMGAGDPMALFRTYAALLSRMRGYGKPLVARVNGDCLAGGLGPVLACDVALAREGARFGTPEVKVGLFPMMIAALLLRDGLRKKVLELVYTGALVGAREAEAMGLVTRAVPDAALDAEVERVLAAIAAGAPRAVQIGRRALSEAEELPFDTAVEHLCRRLGDVFATEDAAEGLSAFLARREPRWTGR</sequence>
<evidence type="ECO:0000256" key="2">
    <source>
        <dbReference type="RuleBase" id="RU003707"/>
    </source>
</evidence>
<proteinExistence type="inferred from homology"/>
<name>A0ABM7WSF6_9BACT</name>
<dbReference type="Proteomes" id="UP001162891">
    <property type="component" value="Chromosome"/>
</dbReference>
<dbReference type="InterPro" id="IPR051683">
    <property type="entry name" value="Enoyl-CoA_Hydratase/Isomerase"/>
</dbReference>
<dbReference type="InterPro" id="IPR018376">
    <property type="entry name" value="Enoyl-CoA_hyd/isom_CS"/>
</dbReference>
<dbReference type="InterPro" id="IPR001753">
    <property type="entry name" value="Enoyl-CoA_hydra/iso"/>
</dbReference>
<evidence type="ECO:0000313" key="3">
    <source>
        <dbReference type="EMBL" id="BDG02423.1"/>
    </source>
</evidence>
<dbReference type="SUPFAM" id="SSF52096">
    <property type="entry name" value="ClpP/crotonase"/>
    <property type="match status" value="1"/>
</dbReference>
<dbReference type="RefSeq" id="WP_248360063.1">
    <property type="nucleotide sequence ID" value="NZ_AP025591.1"/>
</dbReference>
<evidence type="ECO:0000256" key="1">
    <source>
        <dbReference type="ARBA" id="ARBA00005254"/>
    </source>
</evidence>